<dbReference type="Gene3D" id="3.30.980.40">
    <property type="match status" value="1"/>
</dbReference>
<feature type="binding site" evidence="6">
    <location>
        <begin position="348"/>
        <end position="355"/>
    </location>
    <ligand>
        <name>ATP</name>
        <dbReference type="ChEBI" id="CHEBI:30616"/>
    </ligand>
</feature>
<keyword evidence="4 6" id="KW-0067">ATP-binding</keyword>
<evidence type="ECO:0000256" key="4">
    <source>
        <dbReference type="ARBA" id="ARBA00022840"/>
    </source>
</evidence>
<reference evidence="9 10" key="1">
    <citation type="submission" date="2020-10" db="EMBL/GenBank/DDBJ databases">
        <title>Mouse Oral microbiota.</title>
        <authorList>
            <person name="Joseph S."/>
            <person name="Aduse-Opoku J."/>
        </authorList>
    </citation>
    <scope>NUCLEOTIDE SEQUENCE [LARGE SCALE GENOMIC DNA]</scope>
    <source>
        <strain evidence="9 10">19428wE5_W307</strain>
    </source>
</reference>
<dbReference type="InterPro" id="IPR002543">
    <property type="entry name" value="FtsK_dom"/>
</dbReference>
<keyword evidence="5" id="KW-0238">DNA-binding</keyword>
<name>A0ABR9XYP2_9STAP</name>
<dbReference type="InterPro" id="IPR050206">
    <property type="entry name" value="FtsK/SpoIIIE/SftA"/>
</dbReference>
<comment type="similarity">
    <text evidence="2">Belongs to the FtsK/SpoIIIE/SftA family.</text>
</comment>
<comment type="subcellular location">
    <subcellularLocation>
        <location evidence="1">Membrane</location>
        <topology evidence="1">Multi-pass membrane protein</topology>
    </subcellularLocation>
</comment>
<dbReference type="PROSITE" id="PS50901">
    <property type="entry name" value="FTSK"/>
    <property type="match status" value="1"/>
</dbReference>
<feature type="compositionally biased region" description="Basic and acidic residues" evidence="7">
    <location>
        <begin position="116"/>
        <end position="140"/>
    </location>
</feature>
<sequence length="561" mass="64023">MTRRKRREFNKERHDREESKEAFKFPLDIGSPDDADNEPETPLYSPPAYVRRPQQETKYSTSRPSVKRPTRMTISKARQVPSSVYGLKKPERPERDEREIYLEKFKNYNSVIVDKIVQERTEREKRKDKQKIKEQQRRTELAALKKKRDSERAGGAKSRQKAPAREKQHDTLSVLGSKQNKLREKQQAANGKRIGPNATQPGISMLGSAQAADYKEPDKALAEKIDEAFVKLNVEGRVISYTSNGIIGRYEVKLNRAFRVSNIPRLNAALKEELSLNELRIMSPLIGTSNIGLEVPLENPRPITFRTLFEASSLKLRKSDYKFAVGKTVDDKIFSYELSKAGHILIYGNQPNYDTNVIDNILLSLLMNHNSNDLKIAIAAEDDKYDDYLDVPHSYSSRVSPTDKEALKMFLHELNERSVAFRRAHVRNIQSYNSRVKFESRKATLVIIIDDLAALLQNKNPDAVRALIQILKQGKPLGIHVIANHMDTKTDIRYELLQLLQTKIAFYDPDNNAVSGTDELTQGNDALAVIPTSNKPNRISIGTVNKTVKQSVFDHIKYNNR</sequence>
<comment type="caution">
    <text evidence="9">The sequence shown here is derived from an EMBL/GenBank/DDBJ whole genome shotgun (WGS) entry which is preliminary data.</text>
</comment>
<dbReference type="InterPro" id="IPR041027">
    <property type="entry name" value="FtsK_alpha"/>
</dbReference>
<organism evidence="9 10">
    <name type="scientific">Jeotgalicoccus nanhaiensis</name>
    <dbReference type="NCBI Taxonomy" id="568603"/>
    <lineage>
        <taxon>Bacteria</taxon>
        <taxon>Bacillati</taxon>
        <taxon>Bacillota</taxon>
        <taxon>Bacilli</taxon>
        <taxon>Bacillales</taxon>
        <taxon>Staphylococcaceae</taxon>
        <taxon>Jeotgalicoccus</taxon>
    </lineage>
</organism>
<feature type="domain" description="FtsK" evidence="8">
    <location>
        <begin position="330"/>
        <end position="515"/>
    </location>
</feature>
<evidence type="ECO:0000256" key="7">
    <source>
        <dbReference type="SAM" id="MobiDB-lite"/>
    </source>
</evidence>
<evidence type="ECO:0000313" key="10">
    <source>
        <dbReference type="Proteomes" id="UP000647980"/>
    </source>
</evidence>
<dbReference type="InterPro" id="IPR027417">
    <property type="entry name" value="P-loop_NTPase"/>
</dbReference>
<keyword evidence="10" id="KW-1185">Reference proteome</keyword>
<evidence type="ECO:0000256" key="1">
    <source>
        <dbReference type="ARBA" id="ARBA00004141"/>
    </source>
</evidence>
<evidence type="ECO:0000256" key="5">
    <source>
        <dbReference type="ARBA" id="ARBA00023125"/>
    </source>
</evidence>
<dbReference type="Gene3D" id="3.40.50.300">
    <property type="entry name" value="P-loop containing nucleotide triphosphate hydrolases"/>
    <property type="match status" value="1"/>
</dbReference>
<evidence type="ECO:0000259" key="8">
    <source>
        <dbReference type="PROSITE" id="PS50901"/>
    </source>
</evidence>
<dbReference type="Pfam" id="PF01580">
    <property type="entry name" value="FtsK_SpoIIIE"/>
    <property type="match status" value="1"/>
</dbReference>
<dbReference type="PANTHER" id="PTHR22683">
    <property type="entry name" value="SPORULATION PROTEIN RELATED"/>
    <property type="match status" value="1"/>
</dbReference>
<protein>
    <recommendedName>
        <fullName evidence="8">FtsK domain-containing protein</fullName>
    </recommendedName>
</protein>
<evidence type="ECO:0000256" key="2">
    <source>
        <dbReference type="ARBA" id="ARBA00006474"/>
    </source>
</evidence>
<evidence type="ECO:0000256" key="3">
    <source>
        <dbReference type="ARBA" id="ARBA00022741"/>
    </source>
</evidence>
<keyword evidence="3 6" id="KW-0547">Nucleotide-binding</keyword>
<evidence type="ECO:0000256" key="6">
    <source>
        <dbReference type="PROSITE-ProRule" id="PRU00289"/>
    </source>
</evidence>
<dbReference type="Pfam" id="PF17854">
    <property type="entry name" value="FtsK_alpha"/>
    <property type="match status" value="1"/>
</dbReference>
<dbReference type="Proteomes" id="UP000647980">
    <property type="component" value="Unassembled WGS sequence"/>
</dbReference>
<feature type="region of interest" description="Disordered" evidence="7">
    <location>
        <begin position="1"/>
        <end position="96"/>
    </location>
</feature>
<accession>A0ABR9XYP2</accession>
<dbReference type="PANTHER" id="PTHR22683:SF41">
    <property type="entry name" value="DNA TRANSLOCASE FTSK"/>
    <property type="match status" value="1"/>
</dbReference>
<evidence type="ECO:0000313" key="9">
    <source>
        <dbReference type="EMBL" id="MBF0754105.1"/>
    </source>
</evidence>
<dbReference type="EMBL" id="JADGLW010000004">
    <property type="protein sequence ID" value="MBF0754105.1"/>
    <property type="molecule type" value="Genomic_DNA"/>
</dbReference>
<gene>
    <name evidence="9" type="ORF">IR135_07460</name>
</gene>
<feature type="region of interest" description="Disordered" evidence="7">
    <location>
        <begin position="114"/>
        <end position="202"/>
    </location>
</feature>
<dbReference type="RefSeq" id="WP_135098192.1">
    <property type="nucleotide sequence ID" value="NZ_JADGLW010000004.1"/>
</dbReference>
<feature type="compositionally biased region" description="Basic and acidic residues" evidence="7">
    <location>
        <begin position="9"/>
        <end position="23"/>
    </location>
</feature>
<proteinExistence type="inferred from homology"/>